<dbReference type="AlphaFoldDB" id="A0A318SZN2"/>
<dbReference type="OrthoDB" id="7876971at2"/>
<protein>
    <submittedName>
        <fullName evidence="2">Putative membrane protein</fullName>
    </submittedName>
</protein>
<feature type="region of interest" description="Disordered" evidence="1">
    <location>
        <begin position="137"/>
        <end position="159"/>
    </location>
</feature>
<accession>A0A318SZN2</accession>
<dbReference type="RefSeq" id="WP_110812898.1">
    <property type="nucleotide sequence ID" value="NZ_QJTE01000001.1"/>
</dbReference>
<evidence type="ECO:0000313" key="2">
    <source>
        <dbReference type="EMBL" id="PYE85886.1"/>
    </source>
</evidence>
<dbReference type="Proteomes" id="UP000248311">
    <property type="component" value="Unassembled WGS sequence"/>
</dbReference>
<gene>
    <name evidence="2" type="ORF">DFP88_101560</name>
</gene>
<sequence>MAQPPTPPRRFRWLLIASLALNLAVAGLVLGAVLFGPARHGPPRNVDFALGPVVRALGPEVMRDIRETMRADPALRPPGRGERRAFEETLLEALRAEPFVPEALSRQLGAMRQRVTAVQTAAQEAAVAALEALSPEERAEIADRLEREMQEGQGRGPRD</sequence>
<evidence type="ECO:0000313" key="3">
    <source>
        <dbReference type="Proteomes" id="UP000248311"/>
    </source>
</evidence>
<dbReference type="InterPro" id="IPR025961">
    <property type="entry name" value="Metal_resist"/>
</dbReference>
<keyword evidence="3" id="KW-1185">Reference proteome</keyword>
<comment type="caution">
    <text evidence="2">The sequence shown here is derived from an EMBL/GenBank/DDBJ whole genome shotgun (WGS) entry which is preliminary data.</text>
</comment>
<dbReference type="EMBL" id="QJTE01000001">
    <property type="protein sequence ID" value="PYE85886.1"/>
    <property type="molecule type" value="Genomic_DNA"/>
</dbReference>
<organism evidence="2 3">
    <name type="scientific">Pseudoroseicyclus aestuarii</name>
    <dbReference type="NCBI Taxonomy" id="1795041"/>
    <lineage>
        <taxon>Bacteria</taxon>
        <taxon>Pseudomonadati</taxon>
        <taxon>Pseudomonadota</taxon>
        <taxon>Alphaproteobacteria</taxon>
        <taxon>Rhodobacterales</taxon>
        <taxon>Paracoccaceae</taxon>
        <taxon>Pseudoroseicyclus</taxon>
    </lineage>
</organism>
<dbReference type="Pfam" id="PF13801">
    <property type="entry name" value="Metal_resist"/>
    <property type="match status" value="1"/>
</dbReference>
<proteinExistence type="predicted"/>
<reference evidence="2 3" key="1">
    <citation type="submission" date="2018-06" db="EMBL/GenBank/DDBJ databases">
        <title>Genomic Encyclopedia of Type Strains, Phase III (KMG-III): the genomes of soil and plant-associated and newly described type strains.</title>
        <authorList>
            <person name="Whitman W."/>
        </authorList>
    </citation>
    <scope>NUCLEOTIDE SEQUENCE [LARGE SCALE GENOMIC DNA]</scope>
    <source>
        <strain evidence="2 3">CECT 9025</strain>
    </source>
</reference>
<name>A0A318SZN2_9RHOB</name>
<evidence type="ECO:0000256" key="1">
    <source>
        <dbReference type="SAM" id="MobiDB-lite"/>
    </source>
</evidence>